<evidence type="ECO:0000313" key="2">
    <source>
        <dbReference type="EMBL" id="DAF47565.1"/>
    </source>
</evidence>
<dbReference type="Pfam" id="PF21825">
    <property type="entry name" value="crAss001_48"/>
    <property type="match status" value="1"/>
</dbReference>
<proteinExistence type="predicted"/>
<feature type="domain" description="Thoeris anti-defense 2-like" evidence="1">
    <location>
        <begin position="99"/>
        <end position="194"/>
    </location>
</feature>
<evidence type="ECO:0000259" key="1">
    <source>
        <dbReference type="Pfam" id="PF11195"/>
    </source>
</evidence>
<reference evidence="2" key="1">
    <citation type="journal article" date="2021" name="Proc. Natl. Acad. Sci. U.S.A.">
        <title>A Catalog of Tens of Thousands of Viruses from Human Metagenomes Reveals Hidden Associations with Chronic Diseases.</title>
        <authorList>
            <person name="Tisza M.J."/>
            <person name="Buck C.B."/>
        </authorList>
    </citation>
    <scope>NUCLEOTIDE SEQUENCE</scope>
    <source>
        <strain evidence="2">CtByu2</strain>
    </source>
</reference>
<name>A0A8S5S9A6_9CAUD</name>
<protein>
    <recommendedName>
        <fullName evidence="1">Thoeris anti-defense 2-like domain-containing protein</fullName>
    </recommendedName>
</protein>
<sequence>MKDEYGCESWSPAEPFEEAYKCADTFLDRLQIEHDDLVEKYDKCEKFVDSDKFREIVQEDYPAFLLSLQRNVMNRYGSIIEQRMSIAKGETSITTLPRMSFGDAIEALKFGFAIRRKGWNGKGLMVFKQVPAYIESDIIPKMQSLPQSAKDLILKGKGFIDYTSQCLIYNENTGRADSWVPSISDVFAEDWEIVTK</sequence>
<dbReference type="InterPro" id="IPR021361">
    <property type="entry name" value="Tad2-like_dom"/>
</dbReference>
<dbReference type="EMBL" id="BK032557">
    <property type="protein sequence ID" value="DAF47565.1"/>
    <property type="molecule type" value="Genomic_DNA"/>
</dbReference>
<dbReference type="InterPro" id="IPR054052">
    <property type="entry name" value="Y16Q-like"/>
</dbReference>
<dbReference type="Pfam" id="PF11195">
    <property type="entry name" value="Tad2-like"/>
    <property type="match status" value="1"/>
</dbReference>
<organism evidence="2">
    <name type="scientific">Myoviridae sp. ctByu2</name>
    <dbReference type="NCBI Taxonomy" id="2827668"/>
    <lineage>
        <taxon>Viruses</taxon>
        <taxon>Duplodnaviria</taxon>
        <taxon>Heunggongvirae</taxon>
        <taxon>Uroviricota</taxon>
        <taxon>Caudoviricetes</taxon>
    </lineage>
</organism>
<accession>A0A8S5S9A6</accession>